<evidence type="ECO:0000259" key="4">
    <source>
        <dbReference type="PROSITE" id="PS01124"/>
    </source>
</evidence>
<dbReference type="PROSITE" id="PS01124">
    <property type="entry name" value="HTH_ARAC_FAMILY_2"/>
    <property type="match status" value="1"/>
</dbReference>
<dbReference type="PROSITE" id="PS00041">
    <property type="entry name" value="HTH_ARAC_FAMILY_1"/>
    <property type="match status" value="1"/>
</dbReference>
<evidence type="ECO:0000256" key="3">
    <source>
        <dbReference type="ARBA" id="ARBA00023163"/>
    </source>
</evidence>
<dbReference type="InterPro" id="IPR018060">
    <property type="entry name" value="HTH_AraC"/>
</dbReference>
<evidence type="ECO:0000256" key="2">
    <source>
        <dbReference type="ARBA" id="ARBA00023125"/>
    </source>
</evidence>
<dbReference type="SUPFAM" id="SSF53822">
    <property type="entry name" value="Periplasmic binding protein-like I"/>
    <property type="match status" value="1"/>
</dbReference>
<dbReference type="Gene3D" id="1.10.10.60">
    <property type="entry name" value="Homeodomain-like"/>
    <property type="match status" value="1"/>
</dbReference>
<dbReference type="RefSeq" id="WP_015558987.1">
    <property type="nucleotide sequence ID" value="NC_021039.1"/>
</dbReference>
<dbReference type="SMART" id="SM00342">
    <property type="entry name" value="HTH_ARAC"/>
    <property type="match status" value="1"/>
</dbReference>
<dbReference type="KEGG" id="rch:RUM_20550"/>
<proteinExistence type="predicted"/>
<dbReference type="PANTHER" id="PTHR30146">
    <property type="entry name" value="LACI-RELATED TRANSCRIPTIONAL REPRESSOR"/>
    <property type="match status" value="1"/>
</dbReference>
<dbReference type="PATRIC" id="fig|213810.4.peg.1942"/>
<dbReference type="GO" id="GO:0003700">
    <property type="term" value="F:DNA-binding transcription factor activity"/>
    <property type="evidence" value="ECO:0007669"/>
    <property type="project" value="InterPro"/>
</dbReference>
<keyword evidence="1" id="KW-0805">Transcription regulation</keyword>
<reference evidence="5" key="2">
    <citation type="submission" date="2010-03" db="EMBL/GenBank/DDBJ databases">
        <authorList>
            <person name="Pajon A."/>
        </authorList>
    </citation>
    <scope>NUCLEOTIDE SEQUENCE</scope>
    <source>
        <strain evidence="5">Type strain: 18P13</strain>
    </source>
</reference>
<dbReference type="AlphaFoldDB" id="D4LEN6"/>
<dbReference type="Proteomes" id="UP000007054">
    <property type="component" value="Chromosome"/>
</dbReference>
<keyword evidence="3" id="KW-0804">Transcription</keyword>
<dbReference type="GeneID" id="83156719"/>
<dbReference type="Gene3D" id="3.40.50.2300">
    <property type="match status" value="2"/>
</dbReference>
<name>D4LEN6_RUMC1</name>
<dbReference type="Pfam" id="PF12833">
    <property type="entry name" value="HTH_18"/>
    <property type="match status" value="1"/>
</dbReference>
<gene>
    <name evidence="5" type="ordered locus">RUM_20550</name>
</gene>
<dbReference type="SUPFAM" id="SSF46689">
    <property type="entry name" value="Homeodomain-like"/>
    <property type="match status" value="1"/>
</dbReference>
<dbReference type="Pfam" id="PF13377">
    <property type="entry name" value="Peripla_BP_3"/>
    <property type="match status" value="1"/>
</dbReference>
<dbReference type="PRINTS" id="PR00032">
    <property type="entry name" value="HTHARAC"/>
</dbReference>
<dbReference type="InterPro" id="IPR028082">
    <property type="entry name" value="Peripla_BP_I"/>
</dbReference>
<dbReference type="STRING" id="213810.RUM_20550"/>
<keyword evidence="2" id="KW-0238">DNA-binding</keyword>
<dbReference type="InterPro" id="IPR020449">
    <property type="entry name" value="Tscrpt_reg_AraC-type_HTH"/>
</dbReference>
<evidence type="ECO:0000313" key="6">
    <source>
        <dbReference type="Proteomes" id="UP000007054"/>
    </source>
</evidence>
<accession>D4LEN6</accession>
<reference evidence="5" key="1">
    <citation type="submission" date="2010-03" db="EMBL/GenBank/DDBJ databases">
        <title>The genome sequence of Ruminococcus sp. 18P13.</title>
        <authorList>
            <consortium name="metaHIT consortium -- http://www.metahit.eu/"/>
            <person name="Pajon A."/>
            <person name="Turner K."/>
            <person name="Parkhill J."/>
            <person name="Bernalier A."/>
        </authorList>
    </citation>
    <scope>NUCLEOTIDE SEQUENCE [LARGE SCALE GENOMIC DNA]</scope>
    <source>
        <strain evidence="5">Type strain: 18P13</strain>
    </source>
</reference>
<dbReference type="CDD" id="cd06267">
    <property type="entry name" value="PBP1_LacI_sugar_binding-like"/>
    <property type="match status" value="1"/>
</dbReference>
<dbReference type="InterPro" id="IPR046335">
    <property type="entry name" value="LacI/GalR-like_sensor"/>
</dbReference>
<sequence>MSKSNRYIIGVIASQLSDIEQSELLSGMLRQAQERNIDLLFLSNIYNPNDPANTIERENDIYDLILSDAFDGLILFSETILNTSQQKLIVEHLSHMAHVPLIALGTPQPGFVLEHFQFLNTSDALDFERITDHLIEKHGFTNMEMLTGFDFIEASHQRVAGYRASLERHGLTYDPDKVHFGDFWMNSGAELAESYIKKDRPFPQAVLCGNDYMAYGMLDTFAKNGICVPDRITITGYEYIQERIYHYPILTTYQRNRAQLGAEAIRLMQQQLDGHPGTDFTPPPGRLIPGDSCQCGLDPAQLLAEQERISLKRTDDFLNLFGQLEFELTECRTIPDLLQVCRKYRYMLRHAEEVYLCLYEDWYNDRAVSETVTCYSLLAQEEPFTIQKHDLERFCSGSAAAYSFSPLFFLQRSLGYAVMKFHTPEANTPLYRHWLKAVSNGLEFLRLKNDIQYLTQCCNLSESVDNMTDMYSKRGFHSAFDAAVETFDARKVHLVVLRVCLFDESYATEGSRQKIQALLAASDAVKCFCAGSRLYGRVEENTFACVVRADTADSRLLADLLGAILLRAVGYTRCYGTDSFVCTAQLCTPNSTYQTEMPKALQELDQLTRISAARRTCSHYREMLALRNQFYLTPEVFFETDSTGLPCSYSSGHLRTIYKACFGVNPHQDCIKGRILLARYLLFTTQDSIQQIAQQCGYRDSKYFLRQFRLHTGMTPVEYRRACSLTDT</sequence>
<dbReference type="BioCyc" id="RCHA213810:RUM_RS09970-MONOMER"/>
<dbReference type="GO" id="GO:0000976">
    <property type="term" value="F:transcription cis-regulatory region binding"/>
    <property type="evidence" value="ECO:0007669"/>
    <property type="project" value="TreeGrafter"/>
</dbReference>
<dbReference type="HOGENOM" id="CLU_020864_0_0_9"/>
<organism evidence="5 6">
    <name type="scientific">Ruminococcus champanellensis (strain DSM 18848 / JCM 17042 / KCTC 15320 / 18P13)</name>
    <dbReference type="NCBI Taxonomy" id="213810"/>
    <lineage>
        <taxon>Bacteria</taxon>
        <taxon>Bacillati</taxon>
        <taxon>Bacillota</taxon>
        <taxon>Clostridia</taxon>
        <taxon>Eubacteriales</taxon>
        <taxon>Oscillospiraceae</taxon>
        <taxon>Ruminococcus</taxon>
    </lineage>
</organism>
<feature type="domain" description="HTH araC/xylS-type" evidence="4">
    <location>
        <begin position="649"/>
        <end position="722"/>
    </location>
</feature>
<dbReference type="EMBL" id="FP929052">
    <property type="protein sequence ID" value="CBL18081.1"/>
    <property type="molecule type" value="Genomic_DNA"/>
</dbReference>
<dbReference type="PANTHER" id="PTHR30146:SF24">
    <property type="entry name" value="XYLOSE OPERON REGULATORY PROTEIN"/>
    <property type="match status" value="1"/>
</dbReference>
<protein>
    <submittedName>
        <fullName evidence="5">Transcriptional regulators</fullName>
    </submittedName>
</protein>
<evidence type="ECO:0000313" key="5">
    <source>
        <dbReference type="EMBL" id="CBL18081.1"/>
    </source>
</evidence>
<keyword evidence="6" id="KW-1185">Reference proteome</keyword>
<dbReference type="InterPro" id="IPR018062">
    <property type="entry name" value="HTH_AraC-typ_CS"/>
</dbReference>
<evidence type="ECO:0000256" key="1">
    <source>
        <dbReference type="ARBA" id="ARBA00023015"/>
    </source>
</evidence>
<dbReference type="InterPro" id="IPR009057">
    <property type="entry name" value="Homeodomain-like_sf"/>
</dbReference>